<dbReference type="EC" id="3.1.3.2" evidence="6"/>
<comment type="catalytic activity">
    <reaction evidence="6">
        <text>a phosphate monoester + H2O = an alcohol + phosphate</text>
        <dbReference type="Rhea" id="RHEA:15017"/>
        <dbReference type="ChEBI" id="CHEBI:15377"/>
        <dbReference type="ChEBI" id="CHEBI:30879"/>
        <dbReference type="ChEBI" id="CHEBI:43474"/>
        <dbReference type="ChEBI" id="CHEBI:67140"/>
        <dbReference type="EC" id="3.1.3.2"/>
    </reaction>
</comment>
<keyword evidence="10" id="KW-1185">Reference proteome</keyword>
<gene>
    <name evidence="9" type="ORF">MNEG_14046</name>
</gene>
<dbReference type="OrthoDB" id="45007at2759"/>
<dbReference type="AlphaFoldDB" id="A0A0D2LWH6"/>
<dbReference type="EMBL" id="KK104437">
    <property type="protein sequence ID" value="KIY93916.1"/>
    <property type="molecule type" value="Genomic_DNA"/>
</dbReference>
<dbReference type="InterPro" id="IPR015914">
    <property type="entry name" value="PAPs_N"/>
</dbReference>
<comment type="subcellular location">
    <subcellularLocation>
        <location evidence="1">Secreted</location>
    </subcellularLocation>
</comment>
<feature type="domain" description="Purple acid phosphatase N-terminal" evidence="8">
    <location>
        <begin position="192"/>
        <end position="294"/>
    </location>
</feature>
<dbReference type="KEGG" id="mng:MNEG_14046"/>
<feature type="chain" id="PRO_5005113088" description="Purple acid phosphatase" evidence="6">
    <location>
        <begin position="25"/>
        <end position="428"/>
    </location>
</feature>
<evidence type="ECO:0000256" key="4">
    <source>
        <dbReference type="ARBA" id="ARBA00022525"/>
    </source>
</evidence>
<dbReference type="GO" id="GO:0005576">
    <property type="term" value="C:extracellular region"/>
    <property type="evidence" value="ECO:0007669"/>
    <property type="project" value="UniProtKB-SubCell"/>
</dbReference>
<dbReference type="GO" id="GO:0003993">
    <property type="term" value="F:acid phosphatase activity"/>
    <property type="evidence" value="ECO:0007669"/>
    <property type="project" value="UniProtKB-EC"/>
</dbReference>
<evidence type="ECO:0000313" key="9">
    <source>
        <dbReference type="EMBL" id="KIY93916.1"/>
    </source>
</evidence>
<name>A0A0D2LWH6_9CHLO</name>
<reference evidence="9 10" key="1">
    <citation type="journal article" date="2013" name="BMC Genomics">
        <title>Reconstruction of the lipid metabolism for the microalga Monoraphidium neglectum from its genome sequence reveals characteristics suitable for biofuel production.</title>
        <authorList>
            <person name="Bogen C."/>
            <person name="Al-Dilaimi A."/>
            <person name="Albersmeier A."/>
            <person name="Wichmann J."/>
            <person name="Grundmann M."/>
            <person name="Rupp O."/>
            <person name="Lauersen K.J."/>
            <person name="Blifernez-Klassen O."/>
            <person name="Kalinowski J."/>
            <person name="Goesmann A."/>
            <person name="Mussgnug J.H."/>
            <person name="Kruse O."/>
        </authorList>
    </citation>
    <scope>NUCLEOTIDE SEQUENCE [LARGE SCALE GENOMIC DNA]</scope>
    <source>
        <strain evidence="9 10">SAG 48.87</strain>
    </source>
</reference>
<dbReference type="Gene3D" id="2.60.40.380">
    <property type="entry name" value="Purple acid phosphatase-like, N-terminal"/>
    <property type="match status" value="1"/>
</dbReference>
<feature type="non-terminal residue" evidence="9">
    <location>
        <position position="428"/>
    </location>
</feature>
<dbReference type="SUPFAM" id="SSF56300">
    <property type="entry name" value="Metallo-dependent phosphatases"/>
    <property type="match status" value="1"/>
</dbReference>
<keyword evidence="5 6" id="KW-0732">Signal</keyword>
<keyword evidence="4" id="KW-0964">Secreted</keyword>
<dbReference type="STRING" id="145388.A0A0D2LWH6"/>
<evidence type="ECO:0000256" key="3">
    <source>
        <dbReference type="ARBA" id="ARBA00011738"/>
    </source>
</evidence>
<dbReference type="SUPFAM" id="SSF49363">
    <property type="entry name" value="Purple acid phosphatase, N-terminal domain"/>
    <property type="match status" value="1"/>
</dbReference>
<dbReference type="Pfam" id="PF00149">
    <property type="entry name" value="Metallophos"/>
    <property type="match status" value="1"/>
</dbReference>
<dbReference type="RefSeq" id="XP_013892936.1">
    <property type="nucleotide sequence ID" value="XM_014037482.1"/>
</dbReference>
<dbReference type="PANTHER" id="PTHR45778:SF3">
    <property type="entry name" value="PURPLE ACID PHOSPHATASE"/>
    <property type="match status" value="1"/>
</dbReference>
<evidence type="ECO:0000259" key="7">
    <source>
        <dbReference type="Pfam" id="PF00149"/>
    </source>
</evidence>
<evidence type="ECO:0000313" key="10">
    <source>
        <dbReference type="Proteomes" id="UP000054498"/>
    </source>
</evidence>
<feature type="domain" description="Calcineurin-like phosphoesterase" evidence="7">
    <location>
        <begin position="306"/>
        <end position="393"/>
    </location>
</feature>
<dbReference type="InterPro" id="IPR008963">
    <property type="entry name" value="Purple_acid_Pase-like_N"/>
</dbReference>
<evidence type="ECO:0000256" key="2">
    <source>
        <dbReference type="ARBA" id="ARBA00008723"/>
    </source>
</evidence>
<evidence type="ECO:0000256" key="5">
    <source>
        <dbReference type="ARBA" id="ARBA00022729"/>
    </source>
</evidence>
<evidence type="ECO:0000259" key="8">
    <source>
        <dbReference type="Pfam" id="PF16656"/>
    </source>
</evidence>
<evidence type="ECO:0000256" key="1">
    <source>
        <dbReference type="ARBA" id="ARBA00004613"/>
    </source>
</evidence>
<dbReference type="InterPro" id="IPR004843">
    <property type="entry name" value="Calcineurin-like_PHP"/>
</dbReference>
<accession>A0A0D2LWH6</accession>
<dbReference type="Gene3D" id="3.60.21.10">
    <property type="match status" value="1"/>
</dbReference>
<keyword evidence="6" id="KW-0378">Hydrolase</keyword>
<sequence>MAGQPPTLALALAVVLLVGPGARANDAALPPGPSARARPPAQRHNALERVNVGATRPDPDPTVRLSVSSTKLKRSGQWFTVEWANVPNPDWGDWVALLPAYADPIWSATPFKYDIAGKTPSHIRRGSGKLRRARGAARRALACVAATVGPSRSPPTQLLMRDVRFAFMRGGLVAPRLVAVSEVIRVINPNEPLQGRLALTGNGPSEMLVQWSTHNSSRAIVKWGERAGKLTEAAEAESHTYTKDEMCGAPANTIGWNDPGLIHVAKLVGLTPGRRYHYRFGDEDWGFSKEFSFRAAPPEGPGSTVKFLAVADLGQAEEDGSLESFYYAPSLNTTRLMQKEGDSYQLMLHNGDISYARGYVSQWDNFHHQMEPLVTRMPYMVAPGNHERNWPGTRDRFDGRGAVYDSGGECGVAYERRMTMPIPGPDKP</sequence>
<dbReference type="PANTHER" id="PTHR45778">
    <property type="entry name" value="PURPLE ACID PHOSPHATASE-RELATED"/>
    <property type="match status" value="1"/>
</dbReference>
<dbReference type="Pfam" id="PF16656">
    <property type="entry name" value="Pur_ac_phosph_N"/>
    <property type="match status" value="1"/>
</dbReference>
<organism evidence="9 10">
    <name type="scientific">Monoraphidium neglectum</name>
    <dbReference type="NCBI Taxonomy" id="145388"/>
    <lineage>
        <taxon>Eukaryota</taxon>
        <taxon>Viridiplantae</taxon>
        <taxon>Chlorophyta</taxon>
        <taxon>core chlorophytes</taxon>
        <taxon>Chlorophyceae</taxon>
        <taxon>CS clade</taxon>
        <taxon>Sphaeropleales</taxon>
        <taxon>Selenastraceae</taxon>
        <taxon>Monoraphidium</taxon>
    </lineage>
</organism>
<dbReference type="InterPro" id="IPR029052">
    <property type="entry name" value="Metallo-depent_PP-like"/>
</dbReference>
<feature type="signal peptide" evidence="6">
    <location>
        <begin position="1"/>
        <end position="24"/>
    </location>
</feature>
<protein>
    <recommendedName>
        <fullName evidence="6">Purple acid phosphatase</fullName>
        <ecNumber evidence="6">3.1.3.2</ecNumber>
    </recommendedName>
</protein>
<comment type="similarity">
    <text evidence="2 6">Belongs to the metallophosphoesterase superfamily. Purple acid phosphatase family.</text>
</comment>
<proteinExistence type="inferred from homology"/>
<evidence type="ECO:0000256" key="6">
    <source>
        <dbReference type="RuleBase" id="RU361203"/>
    </source>
</evidence>
<comment type="subunit">
    <text evidence="3">Homodimer.</text>
</comment>
<dbReference type="GO" id="GO:0046872">
    <property type="term" value="F:metal ion binding"/>
    <property type="evidence" value="ECO:0007669"/>
    <property type="project" value="InterPro"/>
</dbReference>
<dbReference type="Proteomes" id="UP000054498">
    <property type="component" value="Unassembled WGS sequence"/>
</dbReference>
<dbReference type="GeneID" id="25731569"/>